<keyword evidence="2" id="KW-1003">Cell membrane</keyword>
<feature type="transmembrane region" description="Helical" evidence="7">
    <location>
        <begin position="401"/>
        <end position="420"/>
    </location>
</feature>
<dbReference type="AlphaFoldDB" id="A0ABD5UPN1"/>
<organism evidence="9 10">
    <name type="scientific">Halopenitus salinus</name>
    <dbReference type="NCBI Taxonomy" id="1198295"/>
    <lineage>
        <taxon>Archaea</taxon>
        <taxon>Methanobacteriati</taxon>
        <taxon>Methanobacteriota</taxon>
        <taxon>Stenosarchaea group</taxon>
        <taxon>Halobacteria</taxon>
        <taxon>Halobacteriales</taxon>
        <taxon>Haloferacaceae</taxon>
        <taxon>Halopenitus</taxon>
    </lineage>
</organism>
<evidence type="ECO:0000313" key="10">
    <source>
        <dbReference type="Proteomes" id="UP001596296"/>
    </source>
</evidence>
<dbReference type="InterPro" id="IPR056569">
    <property type="entry name" value="ArlJ-like"/>
</dbReference>
<evidence type="ECO:0000256" key="6">
    <source>
        <dbReference type="SAM" id="MobiDB-lite"/>
    </source>
</evidence>
<feature type="transmembrane region" description="Helical" evidence="7">
    <location>
        <begin position="281"/>
        <end position="306"/>
    </location>
</feature>
<name>A0ABD5UPN1_9EURY</name>
<comment type="subcellular location">
    <subcellularLocation>
        <location evidence="1">Cell membrane</location>
        <topology evidence="1">Multi-pass membrane protein</topology>
    </subcellularLocation>
</comment>
<feature type="transmembrane region" description="Helical" evidence="7">
    <location>
        <begin position="639"/>
        <end position="660"/>
    </location>
</feature>
<feature type="transmembrane region" description="Helical" evidence="7">
    <location>
        <begin position="76"/>
        <end position="98"/>
    </location>
</feature>
<keyword evidence="4 7" id="KW-1133">Transmembrane helix</keyword>
<feature type="transmembrane region" description="Helical" evidence="7">
    <location>
        <begin position="326"/>
        <end position="346"/>
    </location>
</feature>
<evidence type="ECO:0000256" key="7">
    <source>
        <dbReference type="SAM" id="Phobius"/>
    </source>
</evidence>
<feature type="transmembrane region" description="Helical" evidence="7">
    <location>
        <begin position="118"/>
        <end position="141"/>
    </location>
</feature>
<dbReference type="EMBL" id="JBHSXL010000001">
    <property type="protein sequence ID" value="MFC6891173.1"/>
    <property type="molecule type" value="Genomic_DNA"/>
</dbReference>
<accession>A0ABD5UPN1</accession>
<keyword evidence="3 7" id="KW-0812">Transmembrane</keyword>
<feature type="compositionally biased region" description="Basic and acidic residues" evidence="6">
    <location>
        <begin position="7"/>
        <end position="30"/>
    </location>
</feature>
<dbReference type="Proteomes" id="UP001596296">
    <property type="component" value="Unassembled WGS sequence"/>
</dbReference>
<dbReference type="InterPro" id="IPR018076">
    <property type="entry name" value="T2SS_GspF_dom"/>
</dbReference>
<comment type="caution">
    <text evidence="9">The sequence shown here is derived from an EMBL/GenBank/DDBJ whole genome shotgun (WGS) entry which is preliminary data.</text>
</comment>
<evidence type="ECO:0000313" key="9">
    <source>
        <dbReference type="EMBL" id="MFC6891173.1"/>
    </source>
</evidence>
<dbReference type="PANTHER" id="PTHR35402">
    <property type="entry name" value="INTEGRAL MEMBRANE PROTEIN-RELATED"/>
    <property type="match status" value="1"/>
</dbReference>
<sequence length="687" mass="71804">MRGLEGTSRRSERRATGRSEGSDRSHDSVGDRLSAVDRGLYALFARHADAERHAGDRHRYRGTRIDASFEVYLARVYALSWIGGMLAAAPAVLVTAGLSSAFVRRVNETLAVGLPTETIGLVSVPRAWLAIAAGVLVGGVAKRGIVGLGGSYLRWLAAARRDDIERTLPGAVRYLHALSSGSDDARGMLQKTAVNGAYGETATAFRGALNGARLTGSLDRALGRAARDTPSKDLLGPFLLKFREHANQGEDALANYLRMEGRMLGLREDRARKRAEGFLELLSELFIVLLVLPALLVIILSIIGVIAPGLAKPIETPLGAVSTRALLTYGSGAFILVVGLASASAVDRLRPRDQRASYDRPSRAIATLRSAPTNPASAAAVLVIPSVLLAAGFALGGVDPVNVALFGYLAFALPVGVVSVRRARLDDAKDREIKDFVHAVSGHVSLGRPFPEAVALVAREVDLGALNADVADLAFNLSLTTGGGSPGPEIGDGTGDGGGSEVGIGIGGASAGVNGSGGVNEDETLRTAALNRFVETVGTPLAAQTVGLVTGALEAGSDTETVFETLQTEIGRLYHQKRALRSAMLVYVAVGWTAALLVIGIVVAVNVYVIDGFAQLSAVSGAGSLALDPGSIRPARERYRFYVVMQATMLASGWFAGAASRGYYEALLHSGSLVGVCYLIFAGMGLL</sequence>
<keyword evidence="5 7" id="KW-0472">Membrane</keyword>
<feature type="domain" description="Type II secretion system protein GspF" evidence="8">
    <location>
        <begin position="192"/>
        <end position="300"/>
    </location>
</feature>
<evidence type="ECO:0000259" key="8">
    <source>
        <dbReference type="Pfam" id="PF00482"/>
    </source>
</evidence>
<keyword evidence="10" id="KW-1185">Reference proteome</keyword>
<feature type="transmembrane region" description="Helical" evidence="7">
    <location>
        <begin position="666"/>
        <end position="686"/>
    </location>
</feature>
<dbReference type="PANTHER" id="PTHR35402:SF1">
    <property type="entry name" value="TYPE II SECRETION SYSTEM PROTEIN GSPF DOMAIN-CONTAINING PROTEIN"/>
    <property type="match status" value="1"/>
</dbReference>
<gene>
    <name evidence="9" type="ORF">ACFQE9_00790</name>
</gene>
<protein>
    <submittedName>
        <fullName evidence="9">Type II secretion system F family protein</fullName>
    </submittedName>
</protein>
<evidence type="ECO:0000256" key="3">
    <source>
        <dbReference type="ARBA" id="ARBA00022692"/>
    </source>
</evidence>
<dbReference type="Pfam" id="PF00482">
    <property type="entry name" value="T2SSF"/>
    <property type="match status" value="1"/>
</dbReference>
<proteinExistence type="predicted"/>
<evidence type="ECO:0000256" key="2">
    <source>
        <dbReference type="ARBA" id="ARBA00022475"/>
    </source>
</evidence>
<dbReference type="GO" id="GO:0005886">
    <property type="term" value="C:plasma membrane"/>
    <property type="evidence" value="ECO:0007669"/>
    <property type="project" value="UniProtKB-SubCell"/>
</dbReference>
<dbReference type="RefSeq" id="WP_379739015.1">
    <property type="nucleotide sequence ID" value="NZ_JBHSVN010000001.1"/>
</dbReference>
<feature type="region of interest" description="Disordered" evidence="6">
    <location>
        <begin position="1"/>
        <end position="30"/>
    </location>
</feature>
<evidence type="ECO:0000256" key="1">
    <source>
        <dbReference type="ARBA" id="ARBA00004651"/>
    </source>
</evidence>
<reference evidence="9 10" key="1">
    <citation type="journal article" date="2019" name="Int. J. Syst. Evol. Microbiol.">
        <title>The Global Catalogue of Microorganisms (GCM) 10K type strain sequencing project: providing services to taxonomists for standard genome sequencing and annotation.</title>
        <authorList>
            <consortium name="The Broad Institute Genomics Platform"/>
            <consortium name="The Broad Institute Genome Sequencing Center for Infectious Disease"/>
            <person name="Wu L."/>
            <person name="Ma J."/>
        </authorList>
    </citation>
    <scope>NUCLEOTIDE SEQUENCE [LARGE SCALE GENOMIC DNA]</scope>
    <source>
        <strain evidence="9 10">SKJ47</strain>
    </source>
</reference>
<evidence type="ECO:0000256" key="5">
    <source>
        <dbReference type="ARBA" id="ARBA00023136"/>
    </source>
</evidence>
<feature type="transmembrane region" description="Helical" evidence="7">
    <location>
        <begin position="582"/>
        <end position="602"/>
    </location>
</feature>
<feature type="transmembrane region" description="Helical" evidence="7">
    <location>
        <begin position="376"/>
        <end position="395"/>
    </location>
</feature>
<evidence type="ECO:0000256" key="4">
    <source>
        <dbReference type="ARBA" id="ARBA00022989"/>
    </source>
</evidence>